<dbReference type="GO" id="GO:0006270">
    <property type="term" value="P:DNA replication initiation"/>
    <property type="evidence" value="ECO:0007669"/>
    <property type="project" value="TreeGrafter"/>
</dbReference>
<evidence type="ECO:0000256" key="6">
    <source>
        <dbReference type="ARBA" id="ARBA00023242"/>
    </source>
</evidence>
<dbReference type="InterPro" id="IPR027417">
    <property type="entry name" value="P-loop_NTPase"/>
</dbReference>
<feature type="compositionally biased region" description="Basic and acidic residues" evidence="8">
    <location>
        <begin position="1"/>
        <end position="12"/>
    </location>
</feature>
<reference evidence="10" key="1">
    <citation type="journal article" date="2014" name="Genome Announc.">
        <title>De novo whole-genome sequence and genome annotation of Lichtheimia ramosa.</title>
        <authorList>
            <person name="Linde J."/>
            <person name="Schwartze V."/>
            <person name="Binder U."/>
            <person name="Lass-Florl C."/>
            <person name="Voigt K."/>
            <person name="Horn F."/>
        </authorList>
    </citation>
    <scope>NUCLEOTIDE SEQUENCE</scope>
    <source>
        <strain evidence="10">JMRC FSU:6197</strain>
    </source>
</reference>
<comment type="similarity">
    <text evidence="2 7">Belongs to the ORC4 family.</text>
</comment>
<evidence type="ECO:0000313" key="10">
    <source>
        <dbReference type="EMBL" id="CDS05825.1"/>
    </source>
</evidence>
<dbReference type="OrthoDB" id="343623at2759"/>
<dbReference type="PANTHER" id="PTHR12087:SF0">
    <property type="entry name" value="ORIGIN RECOGNITION COMPLEX SUBUNIT 4"/>
    <property type="match status" value="1"/>
</dbReference>
<name>A0A077WEE9_9FUNG</name>
<dbReference type="SMART" id="SM00382">
    <property type="entry name" value="AAA"/>
    <property type="match status" value="1"/>
</dbReference>
<accession>A0A077WEE9</accession>
<dbReference type="InterPro" id="IPR016527">
    <property type="entry name" value="ORC4"/>
</dbReference>
<organism evidence="10">
    <name type="scientific">Lichtheimia ramosa</name>
    <dbReference type="NCBI Taxonomy" id="688394"/>
    <lineage>
        <taxon>Eukaryota</taxon>
        <taxon>Fungi</taxon>
        <taxon>Fungi incertae sedis</taxon>
        <taxon>Mucoromycota</taxon>
        <taxon>Mucoromycotina</taxon>
        <taxon>Mucoromycetes</taxon>
        <taxon>Mucorales</taxon>
        <taxon>Lichtheimiaceae</taxon>
        <taxon>Lichtheimia</taxon>
    </lineage>
</organism>
<evidence type="ECO:0000256" key="7">
    <source>
        <dbReference type="PIRNR" id="PIRNR007858"/>
    </source>
</evidence>
<evidence type="ECO:0000256" key="4">
    <source>
        <dbReference type="ARBA" id="ARBA00022705"/>
    </source>
</evidence>
<evidence type="ECO:0000259" key="9">
    <source>
        <dbReference type="SMART" id="SM00382"/>
    </source>
</evidence>
<proteinExistence type="inferred from homology"/>
<gene>
    <name evidence="10" type="ORF">LRAMOSA08353</name>
</gene>
<keyword evidence="5 7" id="KW-0238">DNA-binding</keyword>
<dbReference type="SUPFAM" id="SSF52540">
    <property type="entry name" value="P-loop containing nucleoside triphosphate hydrolases"/>
    <property type="match status" value="1"/>
</dbReference>
<dbReference type="PANTHER" id="PTHR12087">
    <property type="entry name" value="ORIGIN RECOGNITION COMPLEX SUBUNIT 4"/>
    <property type="match status" value="1"/>
</dbReference>
<comment type="function">
    <text evidence="7">Component of the origin recognition complex (ORC) that binds origins of replication.</text>
</comment>
<keyword evidence="4 7" id="KW-0235">DNA replication</keyword>
<sequence length="502" mass="57447">MAQDFDRKHLDKFYISSPNSKSPQRTMKRRRSLGASPDAVSTKRQSSSVLNVLDDDPFAEPENTTRNESDLQHQVACARSRLLERLSEKSSPPQMYCLQDQYATLYDLLDQTVSKGESNSCLLIGNRGVGKTMLVRRALEDLDKQYNRTSEASNFCVIRLNGQTETTDRLALSEIARQLFLQQKQPQQQQSRQFASFAESFDYLLSLIKAGDKSTLPIIFILDEFDLFAQQPKQALLYNLFDAAQSAQNPMAVIGLTCRLDALSLLEKRVKSRFSHRQIYVFPPSTFGEFIELAKSQLRLQVVLGDHAAYSVYVEKFNAALEDLFQNPTMNTILRRIFDLTKDIRSFYKLCFEPVSKLSQENPYLRVEDFQETSIAQRSDAKTEILKGVSMLELVLIVSMKKLLEKDITTFNFEMVYDEYKDFMNRTQVSGGGFGVKLYKRPVALKAFENLQGFEIVCPVEDIAKCPKEYRMARLMLEQPQVTEAVLKYKNCPAPIKKWVTG</sequence>
<dbReference type="PIRSF" id="PIRSF007858">
    <property type="entry name" value="ORC4"/>
    <property type="match status" value="1"/>
</dbReference>
<evidence type="ECO:0000256" key="2">
    <source>
        <dbReference type="ARBA" id="ARBA00005334"/>
    </source>
</evidence>
<comment type="subcellular location">
    <subcellularLocation>
        <location evidence="1 7">Nucleus</location>
    </subcellularLocation>
</comment>
<evidence type="ECO:0000256" key="3">
    <source>
        <dbReference type="ARBA" id="ARBA00019083"/>
    </source>
</evidence>
<dbReference type="AlphaFoldDB" id="A0A077WEE9"/>
<dbReference type="Pfam" id="PF13191">
    <property type="entry name" value="AAA_16"/>
    <property type="match status" value="1"/>
</dbReference>
<evidence type="ECO:0000256" key="8">
    <source>
        <dbReference type="SAM" id="MobiDB-lite"/>
    </source>
</evidence>
<dbReference type="InterPro" id="IPR032705">
    <property type="entry name" value="ORC4_C"/>
</dbReference>
<feature type="region of interest" description="Disordered" evidence="8">
    <location>
        <begin position="1"/>
        <end position="71"/>
    </location>
</feature>
<feature type="domain" description="AAA+ ATPase" evidence="9">
    <location>
        <begin position="117"/>
        <end position="284"/>
    </location>
</feature>
<dbReference type="Pfam" id="PF14629">
    <property type="entry name" value="ORC4_C"/>
    <property type="match status" value="1"/>
</dbReference>
<dbReference type="GO" id="GO:0005664">
    <property type="term" value="C:nuclear origin of replication recognition complex"/>
    <property type="evidence" value="ECO:0007669"/>
    <property type="project" value="TreeGrafter"/>
</dbReference>
<feature type="compositionally biased region" description="Polar residues" evidence="8">
    <location>
        <begin position="16"/>
        <end position="25"/>
    </location>
</feature>
<dbReference type="EMBL" id="LK023317">
    <property type="protein sequence ID" value="CDS05825.1"/>
    <property type="molecule type" value="Genomic_DNA"/>
</dbReference>
<dbReference type="InterPro" id="IPR003593">
    <property type="entry name" value="AAA+_ATPase"/>
</dbReference>
<dbReference type="Gene3D" id="3.40.50.300">
    <property type="entry name" value="P-loop containing nucleotide triphosphate hydrolases"/>
    <property type="match status" value="1"/>
</dbReference>
<dbReference type="FunFam" id="3.40.50.300:FF:001499">
    <property type="entry name" value="Origin recognition complex subunit 4, putative"/>
    <property type="match status" value="1"/>
</dbReference>
<protein>
    <recommendedName>
        <fullName evidence="3 7">Origin recognition complex subunit 4</fullName>
    </recommendedName>
</protein>
<dbReference type="InterPro" id="IPR041664">
    <property type="entry name" value="AAA_16"/>
</dbReference>
<dbReference type="GO" id="GO:0003688">
    <property type="term" value="F:DNA replication origin binding"/>
    <property type="evidence" value="ECO:0007669"/>
    <property type="project" value="TreeGrafter"/>
</dbReference>
<evidence type="ECO:0000256" key="1">
    <source>
        <dbReference type="ARBA" id="ARBA00004123"/>
    </source>
</evidence>
<evidence type="ECO:0000256" key="5">
    <source>
        <dbReference type="ARBA" id="ARBA00023125"/>
    </source>
</evidence>
<keyword evidence="6 7" id="KW-0539">Nucleus</keyword>